<gene>
    <name evidence="1" type="ORF">MB09_05235</name>
</gene>
<organism evidence="1 2">
    <name type="scientific">Aequorivita vladivostokensis</name>
    <dbReference type="NCBI Taxonomy" id="171194"/>
    <lineage>
        <taxon>Bacteria</taxon>
        <taxon>Pseudomonadati</taxon>
        <taxon>Bacteroidota</taxon>
        <taxon>Flavobacteriia</taxon>
        <taxon>Flavobacteriales</taxon>
        <taxon>Flavobacteriaceae</taxon>
        <taxon>Aequorivita</taxon>
    </lineage>
</organism>
<evidence type="ECO:0000313" key="2">
    <source>
        <dbReference type="Proteomes" id="UP000033497"/>
    </source>
</evidence>
<protein>
    <submittedName>
        <fullName evidence="1">Uncharacterized protein</fullName>
    </submittedName>
</protein>
<sequence length="61" mass="7461">MIFTGFRALITTFYHKKQGFFLLISVKIYFQRELYFFLICRCQCNEAATAERRNTNSIWFY</sequence>
<comment type="caution">
    <text evidence="1">The sequence shown here is derived from an EMBL/GenBank/DDBJ whole genome shotgun (WGS) entry which is preliminary data.</text>
</comment>
<dbReference type="EMBL" id="JSVU01000003">
    <property type="protein sequence ID" value="KJJ38851.1"/>
    <property type="molecule type" value="Genomic_DNA"/>
</dbReference>
<evidence type="ECO:0000313" key="1">
    <source>
        <dbReference type="EMBL" id="KJJ38851.1"/>
    </source>
</evidence>
<reference evidence="1 2" key="1">
    <citation type="submission" date="2014-10" db="EMBL/GenBank/DDBJ databases">
        <title>Genome sequencing of Vitellibacter vladivostokensis KMM 3516.</title>
        <authorList>
            <person name="Thevarajoo S."/>
            <person name="Selvaratnam C."/>
            <person name="Goh K.M."/>
            <person name="Chong C.S."/>
        </authorList>
    </citation>
    <scope>NUCLEOTIDE SEQUENCE [LARGE SCALE GENOMIC DNA]</scope>
    <source>
        <strain evidence="1 2">KMM 3516</strain>
    </source>
</reference>
<dbReference type="Proteomes" id="UP000033497">
    <property type="component" value="Unassembled WGS sequence"/>
</dbReference>
<proteinExistence type="predicted"/>
<name>A0ABR5DJA0_9FLAO</name>
<keyword evidence="2" id="KW-1185">Reference proteome</keyword>
<accession>A0ABR5DJA0</accession>